<proteinExistence type="predicted"/>
<name>A0A0E9XPE6_ANGAN</name>
<keyword evidence="1" id="KW-1133">Transmembrane helix</keyword>
<reference evidence="2" key="1">
    <citation type="submission" date="2014-11" db="EMBL/GenBank/DDBJ databases">
        <authorList>
            <person name="Amaro Gonzalez C."/>
        </authorList>
    </citation>
    <scope>NUCLEOTIDE SEQUENCE</scope>
</reference>
<reference evidence="2" key="2">
    <citation type="journal article" date="2015" name="Fish Shellfish Immunol.">
        <title>Early steps in the European eel (Anguilla anguilla)-Vibrio vulnificus interaction in the gills: Role of the RtxA13 toxin.</title>
        <authorList>
            <person name="Callol A."/>
            <person name="Pajuelo D."/>
            <person name="Ebbesson L."/>
            <person name="Teles M."/>
            <person name="MacKenzie S."/>
            <person name="Amaro C."/>
        </authorList>
    </citation>
    <scope>NUCLEOTIDE SEQUENCE</scope>
</reference>
<feature type="transmembrane region" description="Helical" evidence="1">
    <location>
        <begin position="7"/>
        <end position="24"/>
    </location>
</feature>
<protein>
    <submittedName>
        <fullName evidence="2">Uncharacterized protein</fullName>
    </submittedName>
</protein>
<dbReference type="EMBL" id="GBXM01004999">
    <property type="protein sequence ID" value="JAI03579.1"/>
    <property type="molecule type" value="Transcribed_RNA"/>
</dbReference>
<organism evidence="2">
    <name type="scientific">Anguilla anguilla</name>
    <name type="common">European freshwater eel</name>
    <name type="synonym">Muraena anguilla</name>
    <dbReference type="NCBI Taxonomy" id="7936"/>
    <lineage>
        <taxon>Eukaryota</taxon>
        <taxon>Metazoa</taxon>
        <taxon>Chordata</taxon>
        <taxon>Craniata</taxon>
        <taxon>Vertebrata</taxon>
        <taxon>Euteleostomi</taxon>
        <taxon>Actinopterygii</taxon>
        <taxon>Neopterygii</taxon>
        <taxon>Teleostei</taxon>
        <taxon>Anguilliformes</taxon>
        <taxon>Anguillidae</taxon>
        <taxon>Anguilla</taxon>
    </lineage>
</organism>
<keyword evidence="1" id="KW-0472">Membrane</keyword>
<sequence length="28" mass="3450">MTRIYQYCTTVFVWMLIASWLTQYKSDT</sequence>
<evidence type="ECO:0000256" key="1">
    <source>
        <dbReference type="SAM" id="Phobius"/>
    </source>
</evidence>
<evidence type="ECO:0000313" key="2">
    <source>
        <dbReference type="EMBL" id="JAI03579.1"/>
    </source>
</evidence>
<accession>A0A0E9XPE6</accession>
<keyword evidence="1" id="KW-0812">Transmembrane</keyword>
<dbReference type="AlphaFoldDB" id="A0A0E9XPE6"/>